<reference evidence="3" key="1">
    <citation type="submission" date="2023-10" db="EMBL/GenBank/DDBJ databases">
        <authorList>
            <person name="Chen Y."/>
            <person name="Shah S."/>
            <person name="Dougan E. K."/>
            <person name="Thang M."/>
            <person name="Chan C."/>
        </authorList>
    </citation>
    <scope>NUCLEOTIDE SEQUENCE [LARGE SCALE GENOMIC DNA]</scope>
</reference>
<feature type="non-terminal residue" evidence="3">
    <location>
        <position position="1"/>
    </location>
</feature>
<gene>
    <name evidence="3" type="ORF">PCOR1329_LOCUS85608</name>
</gene>
<evidence type="ECO:0000313" key="3">
    <source>
        <dbReference type="EMBL" id="CAK0911866.1"/>
    </source>
</evidence>
<accession>A0ABN9YG82</accession>
<evidence type="ECO:0000256" key="2">
    <source>
        <dbReference type="SAM" id="MobiDB-lite"/>
    </source>
</evidence>
<organism evidence="3 4">
    <name type="scientific">Prorocentrum cordatum</name>
    <dbReference type="NCBI Taxonomy" id="2364126"/>
    <lineage>
        <taxon>Eukaryota</taxon>
        <taxon>Sar</taxon>
        <taxon>Alveolata</taxon>
        <taxon>Dinophyceae</taxon>
        <taxon>Prorocentrales</taxon>
        <taxon>Prorocentraceae</taxon>
        <taxon>Prorocentrum</taxon>
    </lineage>
</organism>
<comment type="caution">
    <text evidence="3">The sequence shown here is derived from an EMBL/GenBank/DDBJ whole genome shotgun (WGS) entry which is preliminary data.</text>
</comment>
<dbReference type="EMBL" id="CAUYUJ010022657">
    <property type="protein sequence ID" value="CAK0911866.1"/>
    <property type="molecule type" value="Genomic_DNA"/>
</dbReference>
<feature type="region of interest" description="Disordered" evidence="2">
    <location>
        <begin position="173"/>
        <end position="222"/>
    </location>
</feature>
<feature type="region of interest" description="Disordered" evidence="2">
    <location>
        <begin position="54"/>
        <end position="78"/>
    </location>
</feature>
<name>A0ABN9YG82_9DINO</name>
<feature type="compositionally biased region" description="Basic and acidic residues" evidence="2">
    <location>
        <begin position="197"/>
        <end position="222"/>
    </location>
</feature>
<keyword evidence="1" id="KW-0175">Coiled coil</keyword>
<protein>
    <submittedName>
        <fullName evidence="3">Uncharacterized protein</fullName>
    </submittedName>
</protein>
<evidence type="ECO:0000256" key="1">
    <source>
        <dbReference type="SAM" id="Coils"/>
    </source>
</evidence>
<evidence type="ECO:0000313" key="4">
    <source>
        <dbReference type="Proteomes" id="UP001189429"/>
    </source>
</evidence>
<feature type="compositionally biased region" description="Gly residues" evidence="2">
    <location>
        <begin position="181"/>
        <end position="196"/>
    </location>
</feature>
<feature type="coiled-coil region" evidence="1">
    <location>
        <begin position="110"/>
        <end position="137"/>
    </location>
</feature>
<sequence length="222" mass="24456">RPPLLAVALADVPARHGEELDALARELGALEAQSAAVGPRLRQEQQEVARLRRDLARSDQEARAAGAAQEQHARGRERHEAWLRGEEEYAERLEAEAAVLLLQSPAALRQVRLEAELEQLQAECQRLEWDVQALTETQGAEERRVWSLADAAGRRGRGRPGALRASGRLRCDRRELRQARGGAGRGRGRGGGGARRGVGDREPRRGQSCERRARGADRAVGR</sequence>
<dbReference type="Proteomes" id="UP001189429">
    <property type="component" value="Unassembled WGS sequence"/>
</dbReference>
<keyword evidence="4" id="KW-1185">Reference proteome</keyword>
<proteinExistence type="predicted"/>